<reference evidence="11" key="1">
    <citation type="journal article" date="2019" name="Int. J. Syst. Evol. Microbiol.">
        <title>The Global Catalogue of Microorganisms (GCM) 10K type strain sequencing project: providing services to taxonomists for standard genome sequencing and annotation.</title>
        <authorList>
            <consortium name="The Broad Institute Genomics Platform"/>
            <consortium name="The Broad Institute Genome Sequencing Center for Infectious Disease"/>
            <person name="Wu L."/>
            <person name="Ma J."/>
        </authorList>
    </citation>
    <scope>NUCLEOTIDE SEQUENCE [LARGE SCALE GENOMIC DNA]</scope>
    <source>
        <strain evidence="11">CGMCC 1.12749</strain>
    </source>
</reference>
<dbReference type="Proteomes" id="UP000634043">
    <property type="component" value="Unassembled WGS sequence"/>
</dbReference>
<keyword evidence="4" id="KW-0808">Transferase</keyword>
<comment type="catalytic activity">
    <reaction evidence="1">
        <text>ATP + protein L-histidine = ADP + protein N-phospho-L-histidine.</text>
        <dbReference type="EC" id="2.7.13.3"/>
    </reaction>
</comment>
<dbReference type="InterPro" id="IPR013656">
    <property type="entry name" value="PAS_4"/>
</dbReference>
<feature type="domain" description="PAC" evidence="9">
    <location>
        <begin position="418"/>
        <end position="475"/>
    </location>
</feature>
<dbReference type="Pfam" id="PF02518">
    <property type="entry name" value="HATPase_c"/>
    <property type="match status" value="1"/>
</dbReference>
<evidence type="ECO:0000256" key="1">
    <source>
        <dbReference type="ARBA" id="ARBA00000085"/>
    </source>
</evidence>
<dbReference type="PRINTS" id="PR00344">
    <property type="entry name" value="BCTRLSENSOR"/>
</dbReference>
<evidence type="ECO:0000259" key="9">
    <source>
        <dbReference type="PROSITE" id="PS50113"/>
    </source>
</evidence>
<dbReference type="InterPro" id="IPR004358">
    <property type="entry name" value="Sig_transdc_His_kin-like_C"/>
</dbReference>
<dbReference type="SUPFAM" id="SSF55874">
    <property type="entry name" value="ATPase domain of HSP90 chaperone/DNA topoisomerase II/histidine kinase"/>
    <property type="match status" value="1"/>
</dbReference>
<dbReference type="PROSITE" id="PS50112">
    <property type="entry name" value="PAS"/>
    <property type="match status" value="1"/>
</dbReference>
<feature type="coiled-coil region" evidence="6">
    <location>
        <begin position="597"/>
        <end position="631"/>
    </location>
</feature>
<evidence type="ECO:0000259" key="7">
    <source>
        <dbReference type="PROSITE" id="PS50109"/>
    </source>
</evidence>
<comment type="caution">
    <text evidence="10">The sequence shown here is derived from an EMBL/GenBank/DDBJ whole genome shotgun (WGS) entry which is preliminary data.</text>
</comment>
<dbReference type="CDD" id="cd00082">
    <property type="entry name" value="HisKA"/>
    <property type="match status" value="1"/>
</dbReference>
<evidence type="ECO:0000259" key="8">
    <source>
        <dbReference type="PROSITE" id="PS50112"/>
    </source>
</evidence>
<evidence type="ECO:0000313" key="10">
    <source>
        <dbReference type="EMBL" id="GGG03625.1"/>
    </source>
</evidence>
<evidence type="ECO:0000256" key="3">
    <source>
        <dbReference type="ARBA" id="ARBA00022553"/>
    </source>
</evidence>
<dbReference type="PROSITE" id="PS50113">
    <property type="entry name" value="PAC"/>
    <property type="match status" value="2"/>
</dbReference>
<dbReference type="SUPFAM" id="SSF55785">
    <property type="entry name" value="PYP-like sensor domain (PAS domain)"/>
    <property type="match status" value="4"/>
</dbReference>
<feature type="domain" description="PAC" evidence="9">
    <location>
        <begin position="92"/>
        <end position="146"/>
    </location>
</feature>
<proteinExistence type="predicted"/>
<evidence type="ECO:0000256" key="6">
    <source>
        <dbReference type="SAM" id="Coils"/>
    </source>
</evidence>
<accession>A0ABQ1VX01</accession>
<protein>
    <recommendedName>
        <fullName evidence="2">histidine kinase</fullName>
        <ecNumber evidence="2">2.7.13.3</ecNumber>
    </recommendedName>
</protein>
<evidence type="ECO:0000256" key="4">
    <source>
        <dbReference type="ARBA" id="ARBA00022679"/>
    </source>
</evidence>
<keyword evidence="3" id="KW-0597">Phosphoprotein</keyword>
<feature type="domain" description="Histidine kinase" evidence="7">
    <location>
        <begin position="638"/>
        <end position="854"/>
    </location>
</feature>
<feature type="domain" description="PAS" evidence="8">
    <location>
        <begin position="476"/>
        <end position="546"/>
    </location>
</feature>
<dbReference type="PANTHER" id="PTHR43304:SF1">
    <property type="entry name" value="PAC DOMAIN-CONTAINING PROTEIN"/>
    <property type="match status" value="1"/>
</dbReference>
<dbReference type="PANTHER" id="PTHR43304">
    <property type="entry name" value="PHYTOCHROME-LIKE PROTEIN CPH1"/>
    <property type="match status" value="1"/>
</dbReference>
<keyword evidence="5" id="KW-0418">Kinase</keyword>
<dbReference type="InterPro" id="IPR035965">
    <property type="entry name" value="PAS-like_dom_sf"/>
</dbReference>
<dbReference type="InterPro" id="IPR036097">
    <property type="entry name" value="HisK_dim/P_sf"/>
</dbReference>
<dbReference type="InterPro" id="IPR036890">
    <property type="entry name" value="HATPase_C_sf"/>
</dbReference>
<dbReference type="Pfam" id="PF08448">
    <property type="entry name" value="PAS_4"/>
    <property type="match status" value="4"/>
</dbReference>
<dbReference type="NCBIfam" id="TIGR00229">
    <property type="entry name" value="sensory_box"/>
    <property type="match status" value="2"/>
</dbReference>
<evidence type="ECO:0000256" key="2">
    <source>
        <dbReference type="ARBA" id="ARBA00012438"/>
    </source>
</evidence>
<gene>
    <name evidence="10" type="ORF">GCM10011323_05580</name>
</gene>
<evidence type="ECO:0000256" key="5">
    <source>
        <dbReference type="ARBA" id="ARBA00022777"/>
    </source>
</evidence>
<dbReference type="EC" id="2.7.13.3" evidence="2"/>
<dbReference type="InterPro" id="IPR003594">
    <property type="entry name" value="HATPase_dom"/>
</dbReference>
<name>A0ABQ1VX01_9BACT</name>
<keyword evidence="11" id="KW-1185">Reference proteome</keyword>
<dbReference type="SUPFAM" id="SSF47384">
    <property type="entry name" value="Homodimeric domain of signal transducing histidine kinase"/>
    <property type="match status" value="1"/>
</dbReference>
<keyword evidence="6" id="KW-0175">Coiled coil</keyword>
<organism evidence="10 11">
    <name type="scientific">Pontibacter amylolyticus</name>
    <dbReference type="NCBI Taxonomy" id="1424080"/>
    <lineage>
        <taxon>Bacteria</taxon>
        <taxon>Pseudomonadati</taxon>
        <taxon>Bacteroidota</taxon>
        <taxon>Cytophagia</taxon>
        <taxon>Cytophagales</taxon>
        <taxon>Hymenobacteraceae</taxon>
        <taxon>Pontibacter</taxon>
    </lineage>
</organism>
<dbReference type="InterPro" id="IPR052162">
    <property type="entry name" value="Sensor_kinase/Photoreceptor"/>
</dbReference>
<dbReference type="Gene3D" id="1.10.287.130">
    <property type="match status" value="1"/>
</dbReference>
<dbReference type="InterPro" id="IPR003661">
    <property type="entry name" value="HisK_dim/P_dom"/>
</dbReference>
<feature type="coiled-coil region" evidence="6">
    <location>
        <begin position="303"/>
        <end position="341"/>
    </location>
</feature>
<dbReference type="InterPro" id="IPR000014">
    <property type="entry name" value="PAS"/>
</dbReference>
<dbReference type="Gene3D" id="3.30.450.20">
    <property type="entry name" value="PAS domain"/>
    <property type="match status" value="4"/>
</dbReference>
<dbReference type="InterPro" id="IPR000700">
    <property type="entry name" value="PAS-assoc_C"/>
</dbReference>
<evidence type="ECO:0000313" key="11">
    <source>
        <dbReference type="Proteomes" id="UP000634043"/>
    </source>
</evidence>
<dbReference type="SMART" id="SM00387">
    <property type="entry name" value="HATPase_c"/>
    <property type="match status" value="1"/>
</dbReference>
<dbReference type="SMART" id="SM00091">
    <property type="entry name" value="PAS"/>
    <property type="match status" value="4"/>
</dbReference>
<sequence>MTSTQPISSEVLHAFEFVPDLYLFISTDFILLGASKAYLEVTRLKIEDIKGRYLFDAFPDNPDLVEPDATLNLRNSLEWVLQHKETHHMGVQRYDVQLPPGTGEFQERYWLVSNTPVLDEEGNISYIINKVLDVTEQVLVQGKLQQTEQKVKQLHGEQKMTKAELVAARAEAELERRKLHNIFMQAPAMICILEGPQHVFSFANPSYQQLVGNRPILGKPILEAMPELEEQAVIGMLNKVYQTGESENAHEMLVRLDHTNSGVLGNKYFNFTYQAIRNLDGNIDGIMVFAFEVTLQVESRRKMEAANKELYLTQEALLRLNQELERRISERTAELELSKAAIEAQRNRLHTIFMNAPTPFLVVEGPEFTFQLINPAFKKVFPGKNMIGKNLLKVFPELQGTPIPGILEQVYRTGENFEAVEYPLMLSRHDDGTPEEIYFTFTYQARRDERGEIDGVLVFAHDVTEQVKSRQKVEQSVEQLRLITDALPVLIGYLDKEEKYRFTNKAYEAWFPLKASDLLGRPVREVIGEKAYAGVKQYIDRALAGEHLDFESRMPYREDFVKHIHTSYVPDIRDGEVAGFYTLVQDITEQSISRLKLEESEQEARALTLQLADTNRELSETNAQLTRTNIDLDNFIYAASHDLKAPIYNIERLLLILIESIPDEVQSSEPLTQVIGMIESSISRFKRTIDHLTDVTKLQKEHNQEASEVNLTDLIHDIELDLSAQIESIGARIEVNVEACRAIRFSEKNLRSILYNLLSNALKYRDPARTPDIKISCEIAGNDILLKVRDNGLGMKPSGVAKIFSMFTRLHDHVEGSGIGLYMVKKIVENAEGRIEVESEIGQGTTFSVYFKKE</sequence>
<dbReference type="RefSeq" id="WP_188499977.1">
    <property type="nucleotide sequence ID" value="NZ_BMFP01000001.1"/>
</dbReference>
<dbReference type="Gene3D" id="3.30.565.10">
    <property type="entry name" value="Histidine kinase-like ATPase, C-terminal domain"/>
    <property type="match status" value="1"/>
</dbReference>
<dbReference type="InterPro" id="IPR005467">
    <property type="entry name" value="His_kinase_dom"/>
</dbReference>
<dbReference type="PROSITE" id="PS50109">
    <property type="entry name" value="HIS_KIN"/>
    <property type="match status" value="1"/>
</dbReference>
<dbReference type="EMBL" id="BMFP01000001">
    <property type="protein sequence ID" value="GGG03625.1"/>
    <property type="molecule type" value="Genomic_DNA"/>
</dbReference>
<dbReference type="CDD" id="cd00130">
    <property type="entry name" value="PAS"/>
    <property type="match status" value="1"/>
</dbReference>